<accession>A0ABR4LN46</accession>
<evidence type="ECO:0000256" key="1">
    <source>
        <dbReference type="SAM" id="MobiDB-lite"/>
    </source>
</evidence>
<dbReference type="RefSeq" id="XP_070884933.1">
    <property type="nucleotide sequence ID" value="XM_071024775.1"/>
</dbReference>
<reference evidence="2 3" key="1">
    <citation type="submission" date="2024-07" db="EMBL/GenBank/DDBJ databases">
        <title>Section-level genome sequencing and comparative genomics of Aspergillus sections Usti and Cavernicolus.</title>
        <authorList>
            <consortium name="Lawrence Berkeley National Laboratory"/>
            <person name="Nybo J.L."/>
            <person name="Vesth T.C."/>
            <person name="Theobald S."/>
            <person name="Frisvad J.C."/>
            <person name="Larsen T.O."/>
            <person name="Kjaerboelling I."/>
            <person name="Rothschild-Mancinelli K."/>
            <person name="Lyhne E.K."/>
            <person name="Kogle M.E."/>
            <person name="Barry K."/>
            <person name="Clum A."/>
            <person name="Na H."/>
            <person name="Ledsgaard L."/>
            <person name="Lin J."/>
            <person name="Lipzen A."/>
            <person name="Kuo A."/>
            <person name="Riley R."/>
            <person name="Mondo S."/>
            <person name="Labutti K."/>
            <person name="Haridas S."/>
            <person name="Pangalinan J."/>
            <person name="Salamov A.A."/>
            <person name="Simmons B.A."/>
            <person name="Magnuson J.K."/>
            <person name="Chen J."/>
            <person name="Drula E."/>
            <person name="Henrissat B."/>
            <person name="Wiebenga A."/>
            <person name="Lubbers R.J."/>
            <person name="Gomes A.C."/>
            <person name="Macurrencykelacurrency M.R."/>
            <person name="Stajich J."/>
            <person name="Grigoriev I.V."/>
            <person name="Mortensen U.H."/>
            <person name="De Vries R.P."/>
            <person name="Baker S.E."/>
            <person name="Andersen M.R."/>
        </authorList>
    </citation>
    <scope>NUCLEOTIDE SEQUENCE [LARGE SCALE GENOMIC DNA]</scope>
    <source>
        <strain evidence="2 3">CBS 449.75</strain>
    </source>
</reference>
<sequence>MYQILESKPSASPDQNSPSSRPPTHSSLSQGLINDRQKLVSTGSAAAICTAPMHTMGELGTLRQLDIRSPAPVLLGLDSLQLKERLARMQEGFISRPVDHERREASHVILPLFAGQVRLYHSWCLGGDKKDPVTLISRTSPSKRYPHLLRL</sequence>
<dbReference type="Proteomes" id="UP001610432">
    <property type="component" value="Unassembled WGS sequence"/>
</dbReference>
<feature type="compositionally biased region" description="Polar residues" evidence="1">
    <location>
        <begin position="9"/>
        <end position="29"/>
    </location>
</feature>
<name>A0ABR4LN46_9EURO</name>
<evidence type="ECO:0000313" key="3">
    <source>
        <dbReference type="Proteomes" id="UP001610432"/>
    </source>
</evidence>
<organism evidence="2 3">
    <name type="scientific">Aspergillus lucknowensis</name>
    <dbReference type="NCBI Taxonomy" id="176173"/>
    <lineage>
        <taxon>Eukaryota</taxon>
        <taxon>Fungi</taxon>
        <taxon>Dikarya</taxon>
        <taxon>Ascomycota</taxon>
        <taxon>Pezizomycotina</taxon>
        <taxon>Eurotiomycetes</taxon>
        <taxon>Eurotiomycetidae</taxon>
        <taxon>Eurotiales</taxon>
        <taxon>Aspergillaceae</taxon>
        <taxon>Aspergillus</taxon>
        <taxon>Aspergillus subgen. Nidulantes</taxon>
    </lineage>
</organism>
<protein>
    <submittedName>
        <fullName evidence="2">Uncharacterized protein</fullName>
    </submittedName>
</protein>
<feature type="region of interest" description="Disordered" evidence="1">
    <location>
        <begin position="1"/>
        <end position="29"/>
    </location>
</feature>
<gene>
    <name evidence="2" type="ORF">BJX67DRAFT_149547</name>
</gene>
<evidence type="ECO:0000313" key="2">
    <source>
        <dbReference type="EMBL" id="KAL2865954.1"/>
    </source>
</evidence>
<dbReference type="GeneID" id="98139847"/>
<proteinExistence type="predicted"/>
<comment type="caution">
    <text evidence="2">The sequence shown here is derived from an EMBL/GenBank/DDBJ whole genome shotgun (WGS) entry which is preliminary data.</text>
</comment>
<keyword evidence="3" id="KW-1185">Reference proteome</keyword>
<dbReference type="EMBL" id="JBFXLQ010000028">
    <property type="protein sequence ID" value="KAL2865954.1"/>
    <property type="molecule type" value="Genomic_DNA"/>
</dbReference>